<proteinExistence type="predicted"/>
<dbReference type="Gene3D" id="6.20.230.10">
    <property type="match status" value="1"/>
</dbReference>
<reference evidence="1 2" key="1">
    <citation type="submission" date="2016-10" db="EMBL/GenBank/DDBJ databases">
        <authorList>
            <person name="Varghese N."/>
            <person name="Submissions S."/>
        </authorList>
    </citation>
    <scope>NUCLEOTIDE SEQUENCE [LARGE SCALE GENOMIC DNA]</scope>
    <source>
        <strain evidence="1 2">DSM 29073</strain>
    </source>
</reference>
<gene>
    <name evidence="1" type="ORF">SAMN05444001_108104</name>
</gene>
<dbReference type="AlphaFoldDB" id="A0A8G2BWC8"/>
<sequence length="419" mass="44981">MAGVDLGRVAYVPKGVYDAGVTYNRLDVVSYLGSSWVSLINNNIGNTPTEGANWSLVAQKGNTGDKMAFADLTQAEKDELKGGKGDPFTFADFTPEQLEQLKGESAYQIWLTQPGNEGKTVEEFIASLKGNTGAPFTYDMFTPEQLEGLKGQDGVISVDAPADGKTYGRKNEGWAEVVSESDLIEIPEAVFALTTESTSNEVLNAFGGIDGFNKIKTAFEAGKKFVRTPAEGVNAMSAIPVCISFFKDPSNQTEEGLYIFDVTRSLFIMVVVFSIDLSNFSIEGKLTYQPVTSDGAGSLELTTKGDGTKALMDNGMYKKVVLFTPIATVTSLTNLPTTNYSIKATLSAVSALSFASVPAEGEEFMINIKSASSSDLAIPLPNGSSWLCSETSITIPANGHAEISVRYSHGLYWVMTKVY</sequence>
<protein>
    <submittedName>
        <fullName evidence="1">Uncharacterized protein</fullName>
    </submittedName>
</protein>
<evidence type="ECO:0000313" key="1">
    <source>
        <dbReference type="EMBL" id="SEF86062.1"/>
    </source>
</evidence>
<comment type="caution">
    <text evidence="1">The sequence shown here is derived from an EMBL/GenBank/DDBJ whole genome shotgun (WGS) entry which is preliminary data.</text>
</comment>
<name>A0A8G2BWC8_9BACT</name>
<dbReference type="EMBL" id="FNVS01000008">
    <property type="protein sequence ID" value="SEF86062.1"/>
    <property type="molecule type" value="Genomic_DNA"/>
</dbReference>
<dbReference type="Proteomes" id="UP000236725">
    <property type="component" value="Unassembled WGS sequence"/>
</dbReference>
<organism evidence="1 2">
    <name type="scientific">Parabacteroides chinchillae</name>
    <dbReference type="NCBI Taxonomy" id="871327"/>
    <lineage>
        <taxon>Bacteria</taxon>
        <taxon>Pseudomonadati</taxon>
        <taxon>Bacteroidota</taxon>
        <taxon>Bacteroidia</taxon>
        <taxon>Bacteroidales</taxon>
        <taxon>Tannerellaceae</taxon>
        <taxon>Parabacteroides</taxon>
    </lineage>
</organism>
<keyword evidence="2" id="KW-1185">Reference proteome</keyword>
<evidence type="ECO:0000313" key="2">
    <source>
        <dbReference type="Proteomes" id="UP000236725"/>
    </source>
</evidence>
<dbReference type="RefSeq" id="WP_103983301.1">
    <property type="nucleotide sequence ID" value="NZ_FNVS01000008.1"/>
</dbReference>
<accession>A0A8G2BWC8</accession>